<feature type="transmembrane region" description="Helical" evidence="7">
    <location>
        <begin position="327"/>
        <end position="343"/>
    </location>
</feature>
<dbReference type="Pfam" id="PF08817">
    <property type="entry name" value="YukD"/>
    <property type="match status" value="1"/>
</dbReference>
<accession>A0A7Z0JAW9</accession>
<feature type="transmembrane region" description="Helical" evidence="7">
    <location>
        <begin position="142"/>
        <end position="160"/>
    </location>
</feature>
<dbReference type="Pfam" id="PF19053">
    <property type="entry name" value="EccD"/>
    <property type="match status" value="1"/>
</dbReference>
<keyword evidence="10" id="KW-1185">Reference proteome</keyword>
<feature type="transmembrane region" description="Helical" evidence="7">
    <location>
        <begin position="382"/>
        <end position="402"/>
    </location>
</feature>
<feature type="transmembrane region" description="Helical" evidence="7">
    <location>
        <begin position="255"/>
        <end position="281"/>
    </location>
</feature>
<evidence type="ECO:0000256" key="2">
    <source>
        <dbReference type="ARBA" id="ARBA00006162"/>
    </source>
</evidence>
<name>A0A7Z0JAW9_9ACTN</name>
<keyword evidence="3" id="KW-1003">Cell membrane</keyword>
<evidence type="ECO:0000313" key="9">
    <source>
        <dbReference type="EMBL" id="NYJ35566.1"/>
    </source>
</evidence>
<dbReference type="InterPro" id="IPR044049">
    <property type="entry name" value="EccD_transm"/>
</dbReference>
<feature type="domain" description="EccD-like transmembrane" evidence="8">
    <location>
        <begin position="116"/>
        <end position="440"/>
    </location>
</feature>
<feature type="transmembrane region" description="Helical" evidence="7">
    <location>
        <begin position="196"/>
        <end position="214"/>
    </location>
</feature>
<evidence type="ECO:0000259" key="8">
    <source>
        <dbReference type="Pfam" id="PF19053"/>
    </source>
</evidence>
<feature type="transmembrane region" description="Helical" evidence="7">
    <location>
        <begin position="116"/>
        <end position="136"/>
    </location>
</feature>
<comment type="subcellular location">
    <subcellularLocation>
        <location evidence="1">Cell membrane</location>
        <topology evidence="1">Multi-pass membrane protein</topology>
    </subcellularLocation>
</comment>
<dbReference type="InterPro" id="IPR006707">
    <property type="entry name" value="T7SS_EccD"/>
</dbReference>
<keyword evidence="5 7" id="KW-1133">Transmembrane helix</keyword>
<proteinExistence type="inferred from homology"/>
<dbReference type="GO" id="GO:0005886">
    <property type="term" value="C:plasma membrane"/>
    <property type="evidence" value="ECO:0007669"/>
    <property type="project" value="UniProtKB-SubCell"/>
</dbReference>
<comment type="similarity">
    <text evidence="2">Belongs to the EccD/Snm4 family.</text>
</comment>
<dbReference type="InterPro" id="IPR024962">
    <property type="entry name" value="YukD-like"/>
</dbReference>
<dbReference type="AlphaFoldDB" id="A0A7Z0JAW9"/>
<evidence type="ECO:0000256" key="3">
    <source>
        <dbReference type="ARBA" id="ARBA00022475"/>
    </source>
</evidence>
<feature type="transmembrane region" description="Helical" evidence="7">
    <location>
        <begin position="302"/>
        <end position="321"/>
    </location>
</feature>
<feature type="transmembrane region" description="Helical" evidence="7">
    <location>
        <begin position="414"/>
        <end position="436"/>
    </location>
</feature>
<sequence length="446" mass="46476">MSGYCRVTVTGPRRWADLALPGTVPVAALMPRIIEVCAPEEASSEPAAWTLSTVDGGPVPPEEPLESAGIYDGDVLLLNRRTAPSRPEFVDDVRGAVEDRVDETTWTWNHTTTLSFGLLVAGIGPLLMLALMMWISPSVGNLGVAAVGTMFTVAVMLLAARRPLPAVAHVLFATACVWGGLTAVLAAGLVTSSTPLVVAAFAMSGALLVAVIGWAMHETGLAYIAGLGVVVVVAGVLVAVGLFVDPTQGARAMGIALTLCVGALPRVAMVMGGLSGLDYEVGRSGQVSTDRFEDTYSNSDRLLLGIVLGVAVSGGAVTAMLAFMARGLPDLLLCGLLAVLLVLRSRLFDRIRHVLPLRLAGVLGLGAAGVAVIGEYPFLSPWLPVAVLLAGMVTGVLSWVRLADVPRASLRRVLNWTEVVVIIAMCAVFAWGMGLFDFVARMTGAS</sequence>
<evidence type="ECO:0000256" key="7">
    <source>
        <dbReference type="SAM" id="Phobius"/>
    </source>
</evidence>
<feature type="transmembrane region" description="Helical" evidence="7">
    <location>
        <begin position="221"/>
        <end position="243"/>
    </location>
</feature>
<evidence type="ECO:0000256" key="6">
    <source>
        <dbReference type="ARBA" id="ARBA00023136"/>
    </source>
</evidence>
<keyword evidence="4 7" id="KW-0812">Transmembrane</keyword>
<feature type="transmembrane region" description="Helical" evidence="7">
    <location>
        <begin position="167"/>
        <end position="190"/>
    </location>
</feature>
<evidence type="ECO:0000313" key="10">
    <source>
        <dbReference type="Proteomes" id="UP000572051"/>
    </source>
</evidence>
<comment type="caution">
    <text evidence="9">The sequence shown here is derived from an EMBL/GenBank/DDBJ whole genome shotgun (WGS) entry which is preliminary data.</text>
</comment>
<keyword evidence="6 7" id="KW-0472">Membrane</keyword>
<feature type="transmembrane region" description="Helical" evidence="7">
    <location>
        <begin position="355"/>
        <end position="376"/>
    </location>
</feature>
<organism evidence="9 10">
    <name type="scientific">Nocardiopsis aegyptia</name>
    <dbReference type="NCBI Taxonomy" id="220378"/>
    <lineage>
        <taxon>Bacteria</taxon>
        <taxon>Bacillati</taxon>
        <taxon>Actinomycetota</taxon>
        <taxon>Actinomycetes</taxon>
        <taxon>Streptosporangiales</taxon>
        <taxon>Nocardiopsidaceae</taxon>
        <taxon>Nocardiopsis</taxon>
    </lineage>
</organism>
<reference evidence="9 10" key="1">
    <citation type="submission" date="2020-07" db="EMBL/GenBank/DDBJ databases">
        <title>Sequencing the genomes of 1000 actinobacteria strains.</title>
        <authorList>
            <person name="Klenk H.-P."/>
        </authorList>
    </citation>
    <scope>NUCLEOTIDE SEQUENCE [LARGE SCALE GENOMIC DNA]</scope>
    <source>
        <strain evidence="9 10">DSM 44442</strain>
    </source>
</reference>
<dbReference type="Gene3D" id="3.10.20.90">
    <property type="entry name" value="Phosphatidylinositol 3-kinase Catalytic Subunit, Chain A, domain 1"/>
    <property type="match status" value="1"/>
</dbReference>
<gene>
    <name evidence="9" type="ORF">HNR10_003447</name>
</gene>
<evidence type="ECO:0000256" key="4">
    <source>
        <dbReference type="ARBA" id="ARBA00022692"/>
    </source>
</evidence>
<evidence type="ECO:0000256" key="1">
    <source>
        <dbReference type="ARBA" id="ARBA00004651"/>
    </source>
</evidence>
<dbReference type="RefSeq" id="WP_179824799.1">
    <property type="nucleotide sequence ID" value="NZ_JACCFS010000001.1"/>
</dbReference>
<dbReference type="EMBL" id="JACCFS010000001">
    <property type="protein sequence ID" value="NYJ35566.1"/>
    <property type="molecule type" value="Genomic_DNA"/>
</dbReference>
<dbReference type="Proteomes" id="UP000572051">
    <property type="component" value="Unassembled WGS sequence"/>
</dbReference>
<dbReference type="NCBIfam" id="TIGR03920">
    <property type="entry name" value="T7SS_EccD"/>
    <property type="match status" value="1"/>
</dbReference>
<protein>
    <submittedName>
        <fullName evidence="9">Type VII secretion integral membrane protein EccD</fullName>
    </submittedName>
</protein>
<evidence type="ECO:0000256" key="5">
    <source>
        <dbReference type="ARBA" id="ARBA00022989"/>
    </source>
</evidence>